<dbReference type="PROSITE" id="PS50853">
    <property type="entry name" value="FN3"/>
    <property type="match status" value="1"/>
</dbReference>
<dbReference type="InterPro" id="IPR036116">
    <property type="entry name" value="FN3_sf"/>
</dbReference>
<keyword evidence="9" id="KW-1185">Reference proteome</keyword>
<dbReference type="Gene3D" id="2.60.40.10">
    <property type="entry name" value="Immunoglobulins"/>
    <property type="match status" value="1"/>
</dbReference>
<sequence length="261" mass="29045">MYWIQCSILFVVRSATLCYGQVEQTKSAANGEALGPPRQLSLGIGCETTRPCIIATWLPPAVNSTNYSEPGSGNAAWHHLVAYRVRYLLVAAIDPKDEASHKWPEEDSPFLRTVEKNVTRLQFSTTAGEHLFGVRYEVRVAAVGQDFISPEVTEKILVPEAAPSDAPIDFHVANGDETSVHLAWKPPRFQYRNGKITQYQVRCYVLGKEENTEKLRLVAETELIIADLTPATHACLVRAWTKIGPGPWSNRILFRIQGSGK</sequence>
<evidence type="ECO:0000256" key="3">
    <source>
        <dbReference type="ARBA" id="ARBA00023157"/>
    </source>
</evidence>
<feature type="chain" id="PRO_5034240549" evidence="6">
    <location>
        <begin position="21"/>
        <end position="261"/>
    </location>
</feature>
<gene>
    <name evidence="8" type="ORF">FBUS_00426</name>
</gene>
<name>A0A8E0RPF0_9TREM</name>
<dbReference type="SMART" id="SM00060">
    <property type="entry name" value="FN3"/>
    <property type="match status" value="2"/>
</dbReference>
<dbReference type="Pfam" id="PF00041">
    <property type="entry name" value="fn3"/>
    <property type="match status" value="1"/>
</dbReference>
<dbReference type="GO" id="GO:0019955">
    <property type="term" value="F:cytokine binding"/>
    <property type="evidence" value="ECO:0007669"/>
    <property type="project" value="TreeGrafter"/>
</dbReference>
<evidence type="ECO:0000313" key="8">
    <source>
        <dbReference type="EMBL" id="KAA0187974.1"/>
    </source>
</evidence>
<evidence type="ECO:0000259" key="7">
    <source>
        <dbReference type="PROSITE" id="PS50853"/>
    </source>
</evidence>
<comment type="caution">
    <text evidence="8">The sequence shown here is derived from an EMBL/GenBank/DDBJ whole genome shotgun (WGS) entry which is preliminary data.</text>
</comment>
<dbReference type="InterPro" id="IPR050379">
    <property type="entry name" value="Type-I_Cytokine_Rcpt"/>
</dbReference>
<dbReference type="InterPro" id="IPR003961">
    <property type="entry name" value="FN3_dom"/>
</dbReference>
<organism evidence="8 9">
    <name type="scientific">Fasciolopsis buskii</name>
    <dbReference type="NCBI Taxonomy" id="27845"/>
    <lineage>
        <taxon>Eukaryota</taxon>
        <taxon>Metazoa</taxon>
        <taxon>Spiralia</taxon>
        <taxon>Lophotrochozoa</taxon>
        <taxon>Platyhelminthes</taxon>
        <taxon>Trematoda</taxon>
        <taxon>Digenea</taxon>
        <taxon>Plagiorchiida</taxon>
        <taxon>Echinostomata</taxon>
        <taxon>Echinostomatoidea</taxon>
        <taxon>Fasciolidae</taxon>
        <taxon>Fasciolopsis</taxon>
    </lineage>
</organism>
<dbReference type="PANTHER" id="PTHR23036:SF151">
    <property type="entry name" value="FIBRONECTIN TYPE-III DOMAIN-CONTAINING PROTEIN"/>
    <property type="match status" value="1"/>
</dbReference>
<proteinExistence type="predicted"/>
<keyword evidence="2" id="KW-0677">Repeat</keyword>
<dbReference type="CDD" id="cd00063">
    <property type="entry name" value="FN3"/>
    <property type="match status" value="1"/>
</dbReference>
<feature type="signal peptide" evidence="6">
    <location>
        <begin position="1"/>
        <end position="20"/>
    </location>
</feature>
<keyword evidence="4 8" id="KW-0675">Receptor</keyword>
<accession>A0A8E0RPF0</accession>
<evidence type="ECO:0000256" key="1">
    <source>
        <dbReference type="ARBA" id="ARBA00022729"/>
    </source>
</evidence>
<keyword evidence="3" id="KW-1015">Disulfide bond</keyword>
<evidence type="ECO:0000256" key="6">
    <source>
        <dbReference type="SAM" id="SignalP"/>
    </source>
</evidence>
<keyword evidence="5" id="KW-0325">Glycoprotein</keyword>
<dbReference type="AlphaFoldDB" id="A0A8E0RPF0"/>
<dbReference type="OrthoDB" id="6268132at2759"/>
<dbReference type="Proteomes" id="UP000728185">
    <property type="component" value="Unassembled WGS sequence"/>
</dbReference>
<reference evidence="8" key="1">
    <citation type="submission" date="2019-05" db="EMBL/GenBank/DDBJ databases">
        <title>Annotation for the trematode Fasciolopsis buski.</title>
        <authorList>
            <person name="Choi Y.-J."/>
        </authorList>
    </citation>
    <scope>NUCLEOTIDE SEQUENCE</scope>
    <source>
        <strain evidence="8">HT</strain>
        <tissue evidence="8">Whole worm</tissue>
    </source>
</reference>
<protein>
    <submittedName>
        <fullName evidence="8">Receptor-type tyrosine-protein phosphatase S</fullName>
    </submittedName>
</protein>
<dbReference type="PANTHER" id="PTHR23036">
    <property type="entry name" value="CYTOKINE RECEPTOR"/>
    <property type="match status" value="1"/>
</dbReference>
<dbReference type="EMBL" id="LUCM01008726">
    <property type="protein sequence ID" value="KAA0187974.1"/>
    <property type="molecule type" value="Genomic_DNA"/>
</dbReference>
<evidence type="ECO:0000313" key="9">
    <source>
        <dbReference type="Proteomes" id="UP000728185"/>
    </source>
</evidence>
<dbReference type="InterPro" id="IPR013783">
    <property type="entry name" value="Ig-like_fold"/>
</dbReference>
<dbReference type="GO" id="GO:0043235">
    <property type="term" value="C:receptor complex"/>
    <property type="evidence" value="ECO:0007669"/>
    <property type="project" value="TreeGrafter"/>
</dbReference>
<dbReference type="GO" id="GO:0004896">
    <property type="term" value="F:cytokine receptor activity"/>
    <property type="evidence" value="ECO:0007669"/>
    <property type="project" value="TreeGrafter"/>
</dbReference>
<evidence type="ECO:0000256" key="4">
    <source>
        <dbReference type="ARBA" id="ARBA00023170"/>
    </source>
</evidence>
<dbReference type="GO" id="GO:0009897">
    <property type="term" value="C:external side of plasma membrane"/>
    <property type="evidence" value="ECO:0007669"/>
    <property type="project" value="TreeGrafter"/>
</dbReference>
<keyword evidence="1 6" id="KW-0732">Signal</keyword>
<evidence type="ECO:0000256" key="5">
    <source>
        <dbReference type="ARBA" id="ARBA00023180"/>
    </source>
</evidence>
<feature type="domain" description="Fibronectin type-III" evidence="7">
    <location>
        <begin position="166"/>
        <end position="259"/>
    </location>
</feature>
<dbReference type="SUPFAM" id="SSF49265">
    <property type="entry name" value="Fibronectin type III"/>
    <property type="match status" value="1"/>
</dbReference>
<evidence type="ECO:0000256" key="2">
    <source>
        <dbReference type="ARBA" id="ARBA00022737"/>
    </source>
</evidence>